<dbReference type="Pfam" id="PF04082">
    <property type="entry name" value="Fungal_trans"/>
    <property type="match status" value="1"/>
</dbReference>
<evidence type="ECO:0000259" key="4">
    <source>
        <dbReference type="SMART" id="SM00906"/>
    </source>
</evidence>
<keyword evidence="6" id="KW-1185">Reference proteome</keyword>
<keyword evidence="1" id="KW-0805">Transcription regulation</keyword>
<proteinExistence type="predicted"/>
<accession>A0A4U0WVB7</accession>
<protein>
    <recommendedName>
        <fullName evidence="4">Xylanolytic transcriptional activator regulatory domain-containing protein</fullName>
    </recommendedName>
</protein>
<dbReference type="GO" id="GO:0008270">
    <property type="term" value="F:zinc ion binding"/>
    <property type="evidence" value="ECO:0007669"/>
    <property type="project" value="InterPro"/>
</dbReference>
<dbReference type="GO" id="GO:0006351">
    <property type="term" value="P:DNA-templated transcription"/>
    <property type="evidence" value="ECO:0007669"/>
    <property type="project" value="InterPro"/>
</dbReference>
<dbReference type="EMBL" id="NAJN01000894">
    <property type="protein sequence ID" value="TKA67612.1"/>
    <property type="molecule type" value="Genomic_DNA"/>
</dbReference>
<dbReference type="AlphaFoldDB" id="A0A4U0WVB7"/>
<dbReference type="CDD" id="cd12148">
    <property type="entry name" value="fungal_TF_MHR"/>
    <property type="match status" value="1"/>
</dbReference>
<dbReference type="InterPro" id="IPR051127">
    <property type="entry name" value="Fungal_SecMet_Regulators"/>
</dbReference>
<dbReference type="GO" id="GO:0000435">
    <property type="term" value="P:positive regulation of transcription from RNA polymerase II promoter by galactose"/>
    <property type="evidence" value="ECO:0007669"/>
    <property type="project" value="TreeGrafter"/>
</dbReference>
<evidence type="ECO:0000313" key="6">
    <source>
        <dbReference type="Proteomes" id="UP000308768"/>
    </source>
</evidence>
<name>A0A4U0WVB7_9PEZI</name>
<dbReference type="GO" id="GO:0000981">
    <property type="term" value="F:DNA-binding transcription factor activity, RNA polymerase II-specific"/>
    <property type="evidence" value="ECO:0007669"/>
    <property type="project" value="TreeGrafter"/>
</dbReference>
<keyword evidence="3" id="KW-0539">Nucleus</keyword>
<evidence type="ECO:0000256" key="2">
    <source>
        <dbReference type="ARBA" id="ARBA00023163"/>
    </source>
</evidence>
<dbReference type="GO" id="GO:0005634">
    <property type="term" value="C:nucleus"/>
    <property type="evidence" value="ECO:0007669"/>
    <property type="project" value="TreeGrafter"/>
</dbReference>
<comment type="caution">
    <text evidence="5">The sequence shown here is derived from an EMBL/GenBank/DDBJ whole genome shotgun (WGS) entry which is preliminary data.</text>
</comment>
<dbReference type="GO" id="GO:0000978">
    <property type="term" value="F:RNA polymerase II cis-regulatory region sequence-specific DNA binding"/>
    <property type="evidence" value="ECO:0007669"/>
    <property type="project" value="TreeGrafter"/>
</dbReference>
<dbReference type="PANTHER" id="PTHR47424:SF5">
    <property type="entry name" value="ZN(II)2CYS6 TRANSCRIPTION FACTOR (EUROFUNG)"/>
    <property type="match status" value="1"/>
</dbReference>
<dbReference type="InterPro" id="IPR007219">
    <property type="entry name" value="XnlR_reg_dom"/>
</dbReference>
<evidence type="ECO:0000313" key="5">
    <source>
        <dbReference type="EMBL" id="TKA67612.1"/>
    </source>
</evidence>
<dbReference type="Proteomes" id="UP000308768">
    <property type="component" value="Unassembled WGS sequence"/>
</dbReference>
<dbReference type="STRING" id="331657.A0A4U0WVB7"/>
<dbReference type="SMART" id="SM00906">
    <property type="entry name" value="Fungal_trans"/>
    <property type="match status" value="1"/>
</dbReference>
<keyword evidence="2" id="KW-0804">Transcription</keyword>
<evidence type="ECO:0000256" key="1">
    <source>
        <dbReference type="ARBA" id="ARBA00023015"/>
    </source>
</evidence>
<evidence type="ECO:0000256" key="3">
    <source>
        <dbReference type="ARBA" id="ARBA00023242"/>
    </source>
</evidence>
<dbReference type="OrthoDB" id="3362851at2759"/>
<dbReference type="PANTHER" id="PTHR47424">
    <property type="entry name" value="REGULATORY PROTEIN GAL4"/>
    <property type="match status" value="1"/>
</dbReference>
<organism evidence="5 6">
    <name type="scientific">Cryomyces minteri</name>
    <dbReference type="NCBI Taxonomy" id="331657"/>
    <lineage>
        <taxon>Eukaryota</taxon>
        <taxon>Fungi</taxon>
        <taxon>Dikarya</taxon>
        <taxon>Ascomycota</taxon>
        <taxon>Pezizomycotina</taxon>
        <taxon>Dothideomycetes</taxon>
        <taxon>Dothideomycetes incertae sedis</taxon>
        <taxon>Cryomyces</taxon>
    </lineage>
</organism>
<gene>
    <name evidence="5" type="ORF">B0A49_09266</name>
</gene>
<sequence length="571" mass="64105">MILGESTPATDNRMALVHLMRSDGSLTLEQLQDEPEEFDEDSPDCVADDVNALNLSSLRHSSYVGSSSISAALKVISVLCPDLKKQLDINSPHERFERTVTDPVIDRQAEASFVDAYFAHVHVLIPMIDEQQFRSDFAHGTREDAPWLGLSNMVFAMGSIAALTSADTIHIVFYQKAKKHLGLDAVGSGRMETIQGLALMAGFYLHYCNRPNMAVALTGATLRMAFALGIHREPPEQIQTVGLQNDREIRRRTWWSLVCLDIWGSTTLGRPLACEYFGPAISVKPPSFDSTDARTFADKGPYLTASVQFCRHAADIQEKLAVSSYLDPVEIAPIDTKLVNWFESLPPPLRSPHNCAKSLLVPRAILKWRYQNIRLLLYRPTLLHAALSRRTMTALTVAEQNAVQMCQLIAGDSIVDIVSDWQPDHICGWNAVWSVDPPCHPRTQSSLADRFLSQAATVPLLSLFYANDNIAESGKWRAQVEMALRILQSMELWSAVAKRCREVIAEVYEASQKMSRDVMNGAMQQWDQQSPFIPYEELCNTGMWDQVWQYPEFPFGPTEFVDYPSMSERMS</sequence>
<reference evidence="5 6" key="1">
    <citation type="submission" date="2017-03" db="EMBL/GenBank/DDBJ databases">
        <title>Genomes of endolithic fungi from Antarctica.</title>
        <authorList>
            <person name="Coleine C."/>
            <person name="Masonjones S."/>
            <person name="Stajich J.E."/>
        </authorList>
    </citation>
    <scope>NUCLEOTIDE SEQUENCE [LARGE SCALE GENOMIC DNA]</scope>
    <source>
        <strain evidence="5 6">CCFEE 5187</strain>
    </source>
</reference>
<feature type="domain" description="Xylanolytic transcriptional activator regulatory" evidence="4">
    <location>
        <begin position="214"/>
        <end position="292"/>
    </location>
</feature>